<dbReference type="PANTHER" id="PTHR30345">
    <property type="entry name" value="RIBOSE-5-PHOSPHATE ISOMERASE B"/>
    <property type="match status" value="1"/>
</dbReference>
<proteinExistence type="inferred from homology"/>
<dbReference type="PANTHER" id="PTHR30345:SF0">
    <property type="entry name" value="DNA DAMAGE-REPAIR_TOLERATION PROTEIN DRT102"/>
    <property type="match status" value="1"/>
</dbReference>
<evidence type="ECO:0000313" key="3">
    <source>
        <dbReference type="Proteomes" id="UP000033870"/>
    </source>
</evidence>
<dbReference type="Gene3D" id="3.40.1400.10">
    <property type="entry name" value="Sugar-phosphate isomerase, RpiB/LacA/LacB"/>
    <property type="match status" value="1"/>
</dbReference>
<comment type="caution">
    <text evidence="2">The sequence shown here is derived from an EMBL/GenBank/DDBJ whole genome shotgun (WGS) entry which is preliminary data.</text>
</comment>
<dbReference type="InterPro" id="IPR036569">
    <property type="entry name" value="RpiB_LacA_LacB_sf"/>
</dbReference>
<evidence type="ECO:0000256" key="1">
    <source>
        <dbReference type="ARBA" id="ARBA00008754"/>
    </source>
</evidence>
<dbReference type="PIRSF" id="PIRSF005384">
    <property type="entry name" value="RpiB_LacA_B"/>
    <property type="match status" value="1"/>
</dbReference>
<dbReference type="SUPFAM" id="SSF89623">
    <property type="entry name" value="Ribose/Galactose isomerase RpiB/AlsB"/>
    <property type="match status" value="1"/>
</dbReference>
<dbReference type="EMBL" id="LCRX01000004">
    <property type="protein sequence ID" value="KKW42751.1"/>
    <property type="molecule type" value="Genomic_DNA"/>
</dbReference>
<accession>A0A0G1YHP0</accession>
<name>A0A0G1YHP0_9BACT</name>
<dbReference type="NCBIfam" id="NF004051">
    <property type="entry name" value="PRK05571.1"/>
    <property type="match status" value="1"/>
</dbReference>
<dbReference type="STRING" id="1619044.UY92_C0004G0087"/>
<dbReference type="GO" id="GO:0009052">
    <property type="term" value="P:pentose-phosphate shunt, non-oxidative branch"/>
    <property type="evidence" value="ECO:0007669"/>
    <property type="project" value="TreeGrafter"/>
</dbReference>
<dbReference type="NCBIfam" id="TIGR00689">
    <property type="entry name" value="rpiB_lacA_lacB"/>
    <property type="match status" value="1"/>
</dbReference>
<evidence type="ECO:0000313" key="2">
    <source>
        <dbReference type="EMBL" id="KKW42751.1"/>
    </source>
</evidence>
<reference evidence="2 3" key="1">
    <citation type="journal article" date="2015" name="Nature">
        <title>rRNA introns, odd ribosomes, and small enigmatic genomes across a large radiation of phyla.</title>
        <authorList>
            <person name="Brown C.T."/>
            <person name="Hug L.A."/>
            <person name="Thomas B.C."/>
            <person name="Sharon I."/>
            <person name="Castelle C.J."/>
            <person name="Singh A."/>
            <person name="Wilkins M.J."/>
            <person name="Williams K.H."/>
            <person name="Banfield J.F."/>
        </authorList>
    </citation>
    <scope>NUCLEOTIDE SEQUENCE [LARGE SCALE GENOMIC DNA]</scope>
</reference>
<dbReference type="AlphaFoldDB" id="A0A0G1YHP0"/>
<gene>
    <name evidence="2" type="ORF">UY92_C0004G0087</name>
</gene>
<protein>
    <submittedName>
        <fullName evidence="2">Sugar-phosphate isomerase, RpiB/LacA/LacB family</fullName>
    </submittedName>
</protein>
<sequence>MYSGPLYIASDHGGYQLKKRILRYIENELNLKIKDLGPHEYVETDDYPDYAIPLARAVAAENGRGILICKNGVGVCITANKVKGVRAGIGYNLMAAETMVADDDANVLCLASKLSSDDHALAIVKLWLATEADRHERHVRRRAKVAALEK</sequence>
<comment type="similarity">
    <text evidence="1">Belongs to the LacAB/RpiB family.</text>
</comment>
<keyword evidence="2" id="KW-0413">Isomerase</keyword>
<dbReference type="InterPro" id="IPR003500">
    <property type="entry name" value="RpiB_LacA_LacB"/>
</dbReference>
<organism evidence="2 3">
    <name type="scientific">Candidatus Magasanikbacteria bacterium GW2011_GWA2_56_11</name>
    <dbReference type="NCBI Taxonomy" id="1619044"/>
    <lineage>
        <taxon>Bacteria</taxon>
        <taxon>Candidatus Magasanikiibacteriota</taxon>
    </lineage>
</organism>
<dbReference type="GO" id="GO:0019316">
    <property type="term" value="P:D-allose catabolic process"/>
    <property type="evidence" value="ECO:0007669"/>
    <property type="project" value="TreeGrafter"/>
</dbReference>
<dbReference type="GO" id="GO:0004751">
    <property type="term" value="F:ribose-5-phosphate isomerase activity"/>
    <property type="evidence" value="ECO:0007669"/>
    <property type="project" value="TreeGrafter"/>
</dbReference>
<dbReference type="Proteomes" id="UP000033870">
    <property type="component" value="Unassembled WGS sequence"/>
</dbReference>
<dbReference type="Pfam" id="PF02502">
    <property type="entry name" value="LacAB_rpiB"/>
    <property type="match status" value="1"/>
</dbReference>